<evidence type="ECO:0000313" key="3">
    <source>
        <dbReference type="EMBL" id="EON79405.1"/>
    </source>
</evidence>
<reference evidence="3 4" key="1">
    <citation type="submission" date="2013-02" db="EMBL/GenBank/DDBJ databases">
        <title>A novel strain isolated from Lonar lake, Maharashtra, India.</title>
        <authorList>
            <person name="Singh A."/>
        </authorList>
    </citation>
    <scope>NUCLEOTIDE SEQUENCE [LARGE SCALE GENOMIC DNA]</scope>
    <source>
        <strain evidence="3 4">AK24</strain>
    </source>
</reference>
<feature type="chain" id="PRO_5004451235" evidence="1">
    <location>
        <begin position="29"/>
        <end position="396"/>
    </location>
</feature>
<name>R7ZZ85_9BACT</name>
<gene>
    <name evidence="3" type="ORF">ADIS_0095</name>
</gene>
<dbReference type="PANTHER" id="PTHR30535:SF34">
    <property type="entry name" value="MOLYBDATE-BINDING PROTEIN MOLA"/>
    <property type="match status" value="1"/>
</dbReference>
<comment type="caution">
    <text evidence="3">The sequence shown here is derived from an EMBL/GenBank/DDBJ whole genome shotgun (WGS) entry which is preliminary data.</text>
</comment>
<dbReference type="Proteomes" id="UP000013909">
    <property type="component" value="Unassembled WGS sequence"/>
</dbReference>
<keyword evidence="1" id="KW-0732">Signal</keyword>
<dbReference type="GO" id="GO:0071281">
    <property type="term" value="P:cellular response to iron ion"/>
    <property type="evidence" value="ECO:0007669"/>
    <property type="project" value="TreeGrafter"/>
</dbReference>
<feature type="signal peptide" evidence="1">
    <location>
        <begin position="1"/>
        <end position="28"/>
    </location>
</feature>
<dbReference type="PROSITE" id="PS50983">
    <property type="entry name" value="FE_B12_PBP"/>
    <property type="match status" value="1"/>
</dbReference>
<dbReference type="PROSITE" id="PS51257">
    <property type="entry name" value="PROKAR_LIPOPROTEIN"/>
    <property type="match status" value="1"/>
</dbReference>
<dbReference type="EMBL" id="AQHR01000004">
    <property type="protein sequence ID" value="EON79405.1"/>
    <property type="molecule type" value="Genomic_DNA"/>
</dbReference>
<accession>R7ZZ85</accession>
<dbReference type="PANTHER" id="PTHR30535">
    <property type="entry name" value="VITAMIN B12-BINDING PROTEIN"/>
    <property type="match status" value="1"/>
</dbReference>
<keyword evidence="4" id="KW-1185">Reference proteome</keyword>
<sequence length="396" mass="44054">MAYFGKKTVKPSSLFPLFFGVVSMLALACGQASKPVSYGTWEDLPLRFAKGFSVKKSGDNYWVEVLEAFPKADRSYHYLVIQGDSTLPDLPAQIDFDAIVRLPAETVAVTSTTHIPHLDMLGVTRLLGGFPGRELISSELQRGRIEANEVRELGTGASLNVESVMDLSPDWLMVSTVGNSLQQISVLSNAGIPIILNGDYVEGHPLGVAEWIKLTGILTGTSDQADQLFEEITRSYIEAQQLVKDKMDIHRPRVMSGVMYNDSWYASGSDSWASVLIEHAGGDYLFKENRGKGGLTLSYEYILDRAESADFWIGAADYPSRQALAKQDAKYIAFRPFQTGNIFTYTGQKGATGGLLYFELGYIRPDLVLKDLIKIMHPDLLPDYELFFYERIDERL</sequence>
<dbReference type="PATRIC" id="fig|1288963.3.peg.95"/>
<dbReference type="Pfam" id="PF01497">
    <property type="entry name" value="Peripla_BP_2"/>
    <property type="match status" value="1"/>
</dbReference>
<feature type="domain" description="Fe/B12 periplasmic-binding" evidence="2">
    <location>
        <begin position="106"/>
        <end position="380"/>
    </location>
</feature>
<protein>
    <submittedName>
        <fullName evidence="3">Iron(III) ABC transporter, periplasmic iron-binding protein</fullName>
    </submittedName>
</protein>
<proteinExistence type="predicted"/>
<evidence type="ECO:0000259" key="2">
    <source>
        <dbReference type="PROSITE" id="PS50983"/>
    </source>
</evidence>
<dbReference type="AlphaFoldDB" id="R7ZZ85"/>
<dbReference type="Gene3D" id="3.40.50.1980">
    <property type="entry name" value="Nitrogenase molybdenum iron protein domain"/>
    <property type="match status" value="2"/>
</dbReference>
<dbReference type="InterPro" id="IPR050902">
    <property type="entry name" value="ABC_Transporter_SBP"/>
</dbReference>
<dbReference type="SUPFAM" id="SSF53807">
    <property type="entry name" value="Helical backbone' metal receptor"/>
    <property type="match status" value="1"/>
</dbReference>
<organism evidence="3 4">
    <name type="scientific">Lunatimonas lonarensis</name>
    <dbReference type="NCBI Taxonomy" id="1232681"/>
    <lineage>
        <taxon>Bacteria</taxon>
        <taxon>Pseudomonadati</taxon>
        <taxon>Bacteroidota</taxon>
        <taxon>Cytophagia</taxon>
        <taxon>Cytophagales</taxon>
        <taxon>Cyclobacteriaceae</taxon>
    </lineage>
</organism>
<evidence type="ECO:0000256" key="1">
    <source>
        <dbReference type="SAM" id="SignalP"/>
    </source>
</evidence>
<dbReference type="STRING" id="1232681.ADIS_0095"/>
<evidence type="ECO:0000313" key="4">
    <source>
        <dbReference type="Proteomes" id="UP000013909"/>
    </source>
</evidence>
<dbReference type="InterPro" id="IPR002491">
    <property type="entry name" value="ABC_transptr_periplasmic_BD"/>
</dbReference>